<protein>
    <submittedName>
        <fullName evidence="1">Uncharacterized protein</fullName>
    </submittedName>
</protein>
<name>A0A0C9U955_SPHS4</name>
<accession>A0A0C9U955</accession>
<sequence length="450" mass="53303">MPPKYTPVVKCIRRIGYHDGPDIRQSGGVKLRFLSMLPDLFDTIIGPHFTIPLAPQFFDWAVCTIPEEDPSYELRWGCIITSYMRQEYLARMSIIAKLRTCSRGLKYWVARYWLRDLWFVHPRQLERFLDTYWKRRDPLKYTRRLRVDIPMLYDDDQHHVLQSWDHWPNQPSYLGEMPAPQDKSRIPLVKKVNAMYSSLLEILCHLESFDNGYTGYGSVKAFPAPRNYYDYRALRNITSLRLACSFFDDHFFRYLRGLHNLQELVLDLMPVSGGYGFDLEVDMSEFGADGEPGLLEMLKNNGHNIQRLTLGGHYSIPGDFIDLNTLCPKLRYFEFQMNELMVFPQFHEWIEHIAVHSVYHFYLRSPHRLNLERFIDAMCSNRAQWKRLVSISETTPLNEDSRLFESHLDMEWGKQMVQRIYGHSIRILDCNGNDKVFKWEDQRVDFGVKI</sequence>
<dbReference type="EMBL" id="KN837250">
    <property type="protein sequence ID" value="KIJ30999.1"/>
    <property type="molecule type" value="Genomic_DNA"/>
</dbReference>
<dbReference type="Proteomes" id="UP000054279">
    <property type="component" value="Unassembled WGS sequence"/>
</dbReference>
<keyword evidence="2" id="KW-1185">Reference proteome</keyword>
<proteinExistence type="predicted"/>
<reference evidence="1 2" key="1">
    <citation type="submission" date="2014-06" db="EMBL/GenBank/DDBJ databases">
        <title>Evolutionary Origins and Diversification of the Mycorrhizal Mutualists.</title>
        <authorList>
            <consortium name="DOE Joint Genome Institute"/>
            <consortium name="Mycorrhizal Genomics Consortium"/>
            <person name="Kohler A."/>
            <person name="Kuo A."/>
            <person name="Nagy L.G."/>
            <person name="Floudas D."/>
            <person name="Copeland A."/>
            <person name="Barry K.W."/>
            <person name="Cichocki N."/>
            <person name="Veneault-Fourrey C."/>
            <person name="LaButti K."/>
            <person name="Lindquist E.A."/>
            <person name="Lipzen A."/>
            <person name="Lundell T."/>
            <person name="Morin E."/>
            <person name="Murat C."/>
            <person name="Riley R."/>
            <person name="Ohm R."/>
            <person name="Sun H."/>
            <person name="Tunlid A."/>
            <person name="Henrissat B."/>
            <person name="Grigoriev I.V."/>
            <person name="Hibbett D.S."/>
            <person name="Martin F."/>
        </authorList>
    </citation>
    <scope>NUCLEOTIDE SEQUENCE [LARGE SCALE GENOMIC DNA]</scope>
    <source>
        <strain evidence="1 2">SS14</strain>
    </source>
</reference>
<dbReference type="HOGENOM" id="CLU_529107_0_0_1"/>
<dbReference type="SUPFAM" id="SSF52047">
    <property type="entry name" value="RNI-like"/>
    <property type="match status" value="1"/>
</dbReference>
<evidence type="ECO:0000313" key="1">
    <source>
        <dbReference type="EMBL" id="KIJ30999.1"/>
    </source>
</evidence>
<dbReference type="AlphaFoldDB" id="A0A0C9U955"/>
<gene>
    <name evidence="1" type="ORF">M422DRAFT_70927</name>
</gene>
<organism evidence="1 2">
    <name type="scientific">Sphaerobolus stellatus (strain SS14)</name>
    <dbReference type="NCBI Taxonomy" id="990650"/>
    <lineage>
        <taxon>Eukaryota</taxon>
        <taxon>Fungi</taxon>
        <taxon>Dikarya</taxon>
        <taxon>Basidiomycota</taxon>
        <taxon>Agaricomycotina</taxon>
        <taxon>Agaricomycetes</taxon>
        <taxon>Phallomycetidae</taxon>
        <taxon>Geastrales</taxon>
        <taxon>Sphaerobolaceae</taxon>
        <taxon>Sphaerobolus</taxon>
    </lineage>
</organism>
<evidence type="ECO:0000313" key="2">
    <source>
        <dbReference type="Proteomes" id="UP000054279"/>
    </source>
</evidence>